<dbReference type="Gramene" id="PRQ57734">
    <property type="protein sequence ID" value="PRQ57734"/>
    <property type="gene ID" value="RchiOBHm_Chr1g0351581"/>
</dbReference>
<name>A0A2P6SGC6_ROSCH</name>
<sequence length="53" mass="6152">MFSGYCNYFHFCLAFLFSQTSINSKPLAHLIEIALYMPLVKSMLKFTCHCLDL</sequence>
<comment type="caution">
    <text evidence="1">The sequence shown here is derived from an EMBL/GenBank/DDBJ whole genome shotgun (WGS) entry which is preliminary data.</text>
</comment>
<dbReference type="Proteomes" id="UP000238479">
    <property type="component" value="Chromosome 1"/>
</dbReference>
<organism evidence="1 2">
    <name type="scientific">Rosa chinensis</name>
    <name type="common">China rose</name>
    <dbReference type="NCBI Taxonomy" id="74649"/>
    <lineage>
        <taxon>Eukaryota</taxon>
        <taxon>Viridiplantae</taxon>
        <taxon>Streptophyta</taxon>
        <taxon>Embryophyta</taxon>
        <taxon>Tracheophyta</taxon>
        <taxon>Spermatophyta</taxon>
        <taxon>Magnoliopsida</taxon>
        <taxon>eudicotyledons</taxon>
        <taxon>Gunneridae</taxon>
        <taxon>Pentapetalae</taxon>
        <taxon>rosids</taxon>
        <taxon>fabids</taxon>
        <taxon>Rosales</taxon>
        <taxon>Rosaceae</taxon>
        <taxon>Rosoideae</taxon>
        <taxon>Rosoideae incertae sedis</taxon>
        <taxon>Rosa</taxon>
    </lineage>
</organism>
<evidence type="ECO:0000313" key="2">
    <source>
        <dbReference type="Proteomes" id="UP000238479"/>
    </source>
</evidence>
<keyword evidence="2" id="KW-1185">Reference proteome</keyword>
<dbReference type="AlphaFoldDB" id="A0A2P6SGC6"/>
<protein>
    <submittedName>
        <fullName evidence="1">Uncharacterized protein</fullName>
    </submittedName>
</protein>
<reference evidence="1 2" key="1">
    <citation type="journal article" date="2018" name="Nat. Genet.">
        <title>The Rosa genome provides new insights in the design of modern roses.</title>
        <authorList>
            <person name="Bendahmane M."/>
        </authorList>
    </citation>
    <scope>NUCLEOTIDE SEQUENCE [LARGE SCALE GENOMIC DNA]</scope>
    <source>
        <strain evidence="2">cv. Old Blush</strain>
    </source>
</reference>
<proteinExistence type="predicted"/>
<evidence type="ECO:0000313" key="1">
    <source>
        <dbReference type="EMBL" id="PRQ57734.1"/>
    </source>
</evidence>
<gene>
    <name evidence="1" type="ORF">RchiOBHm_Chr1g0351581</name>
</gene>
<dbReference type="EMBL" id="PDCK01000039">
    <property type="protein sequence ID" value="PRQ57734.1"/>
    <property type="molecule type" value="Genomic_DNA"/>
</dbReference>
<accession>A0A2P6SGC6</accession>